<dbReference type="InterPro" id="IPR036312">
    <property type="entry name" value="Bifun_inhib/LTP/seed_sf"/>
</dbReference>
<organism evidence="3 4">
    <name type="scientific">Cynara cardunculus var. scolymus</name>
    <name type="common">Globe artichoke</name>
    <name type="synonym">Cynara scolymus</name>
    <dbReference type="NCBI Taxonomy" id="59895"/>
    <lineage>
        <taxon>Eukaryota</taxon>
        <taxon>Viridiplantae</taxon>
        <taxon>Streptophyta</taxon>
        <taxon>Embryophyta</taxon>
        <taxon>Tracheophyta</taxon>
        <taxon>Spermatophyta</taxon>
        <taxon>Magnoliopsida</taxon>
        <taxon>eudicotyledons</taxon>
        <taxon>Gunneridae</taxon>
        <taxon>Pentapetalae</taxon>
        <taxon>asterids</taxon>
        <taxon>campanulids</taxon>
        <taxon>Asterales</taxon>
        <taxon>Asteraceae</taxon>
        <taxon>Carduoideae</taxon>
        <taxon>Cardueae</taxon>
        <taxon>Carduinae</taxon>
        <taxon>Cynara</taxon>
    </lineage>
</organism>
<dbReference type="InterPro" id="IPR051636">
    <property type="entry name" value="Plant_LTP/defense-related"/>
</dbReference>
<name>A0A118JT12_CYNCS</name>
<dbReference type="Pfam" id="PF14547">
    <property type="entry name" value="Hydrophob_seed"/>
    <property type="match status" value="1"/>
</dbReference>
<feature type="signal peptide" evidence="1">
    <location>
        <begin position="1"/>
        <end position="25"/>
    </location>
</feature>
<protein>
    <submittedName>
        <fullName evidence="3">Bifunctional inhibitor/plant lipid transfer protein/seed storage helical domain-containing protein</fullName>
    </submittedName>
</protein>
<evidence type="ECO:0000313" key="4">
    <source>
        <dbReference type="Proteomes" id="UP000243975"/>
    </source>
</evidence>
<proteinExistence type="predicted"/>
<accession>A0A118JT12</accession>
<keyword evidence="4" id="KW-1185">Reference proteome</keyword>
<sequence>MASSALRTMAFLLALNLLFFTLVSSQTLPAEATCPTTGLKFGVCAGFLSNLLGGIVVGTPPSIPCCNLIFGLVDLEAAACLCKAIKANLLGTNLDASASFNLVYNNCGKEVPSGPSEIRHPSLPRRSVRDGCRIPVDEALLMNDE</sequence>
<evidence type="ECO:0000313" key="3">
    <source>
        <dbReference type="EMBL" id="KVH90157.1"/>
    </source>
</evidence>
<dbReference type="Gramene" id="KVH90157">
    <property type="protein sequence ID" value="KVH90157"/>
    <property type="gene ID" value="Ccrd_007835"/>
</dbReference>
<keyword evidence="1" id="KW-0732">Signal</keyword>
<dbReference type="AlphaFoldDB" id="A0A118JT12"/>
<reference evidence="3 4" key="1">
    <citation type="journal article" date="2016" name="Sci. Rep.">
        <title>The genome sequence of the outbreeding globe artichoke constructed de novo incorporating a phase-aware low-pass sequencing strategy of F1 progeny.</title>
        <authorList>
            <person name="Scaglione D."/>
            <person name="Reyes-Chin-Wo S."/>
            <person name="Acquadro A."/>
            <person name="Froenicke L."/>
            <person name="Portis E."/>
            <person name="Beitel C."/>
            <person name="Tirone M."/>
            <person name="Mauro R."/>
            <person name="Lo Monaco A."/>
            <person name="Mauromicale G."/>
            <person name="Faccioli P."/>
            <person name="Cattivelli L."/>
            <person name="Rieseberg L."/>
            <person name="Michelmore R."/>
            <person name="Lanteri S."/>
        </authorList>
    </citation>
    <scope>NUCLEOTIDE SEQUENCE [LARGE SCALE GENOMIC DNA]</scope>
    <source>
        <strain evidence="3">2C</strain>
    </source>
</reference>
<dbReference type="PANTHER" id="PTHR31731">
    <property type="match status" value="1"/>
</dbReference>
<evidence type="ECO:0000256" key="1">
    <source>
        <dbReference type="SAM" id="SignalP"/>
    </source>
</evidence>
<dbReference type="InterPro" id="IPR027923">
    <property type="entry name" value="Hydrophob_seed_dom"/>
</dbReference>
<evidence type="ECO:0000259" key="2">
    <source>
        <dbReference type="Pfam" id="PF14547"/>
    </source>
</evidence>
<feature type="chain" id="PRO_5007159637" evidence="1">
    <location>
        <begin position="26"/>
        <end position="145"/>
    </location>
</feature>
<dbReference type="CDD" id="cd01958">
    <property type="entry name" value="HPS_like"/>
    <property type="match status" value="1"/>
</dbReference>
<dbReference type="Proteomes" id="UP000243975">
    <property type="component" value="Unassembled WGS sequence"/>
</dbReference>
<dbReference type="SUPFAM" id="SSF47699">
    <property type="entry name" value="Bifunctional inhibitor/lipid-transfer protein/seed storage 2S albumin"/>
    <property type="match status" value="1"/>
</dbReference>
<dbReference type="EMBL" id="LEKV01005115">
    <property type="protein sequence ID" value="KVH90157.1"/>
    <property type="molecule type" value="Genomic_DNA"/>
</dbReference>
<comment type="caution">
    <text evidence="3">The sequence shown here is derived from an EMBL/GenBank/DDBJ whole genome shotgun (WGS) entry which is preliminary data.</text>
</comment>
<feature type="domain" description="Hydrophobic seed protein" evidence="2">
    <location>
        <begin position="33"/>
        <end position="114"/>
    </location>
</feature>
<dbReference type="Gene3D" id="1.10.110.10">
    <property type="entry name" value="Plant lipid-transfer and hydrophobic proteins"/>
    <property type="match status" value="1"/>
</dbReference>
<dbReference type="STRING" id="59895.A0A118JT12"/>
<gene>
    <name evidence="3" type="ORF">Ccrd_007835</name>
</gene>